<proteinExistence type="predicted"/>
<feature type="signal peptide" evidence="1">
    <location>
        <begin position="1"/>
        <end position="19"/>
    </location>
</feature>
<evidence type="ECO:0000256" key="1">
    <source>
        <dbReference type="SAM" id="SignalP"/>
    </source>
</evidence>
<name>A0A7I5E861_HAECO</name>
<keyword evidence="1" id="KW-0732">Signal</keyword>
<evidence type="ECO:0000313" key="3">
    <source>
        <dbReference type="WBParaSite" id="HCON_00062240-00001"/>
    </source>
</evidence>
<keyword evidence="2" id="KW-1185">Reference proteome</keyword>
<accession>A0A7I5E861</accession>
<organism evidence="2 3">
    <name type="scientific">Haemonchus contortus</name>
    <name type="common">Barber pole worm</name>
    <dbReference type="NCBI Taxonomy" id="6289"/>
    <lineage>
        <taxon>Eukaryota</taxon>
        <taxon>Metazoa</taxon>
        <taxon>Ecdysozoa</taxon>
        <taxon>Nematoda</taxon>
        <taxon>Chromadorea</taxon>
        <taxon>Rhabditida</taxon>
        <taxon>Rhabditina</taxon>
        <taxon>Rhabditomorpha</taxon>
        <taxon>Strongyloidea</taxon>
        <taxon>Trichostrongylidae</taxon>
        <taxon>Haemonchus</taxon>
    </lineage>
</organism>
<protein>
    <submittedName>
        <fullName evidence="3">Methyltranfer_dom domain-containing protein</fullName>
    </submittedName>
</protein>
<dbReference type="WBParaSite" id="HCON_00062240-00001">
    <property type="protein sequence ID" value="HCON_00062240-00001"/>
    <property type="gene ID" value="HCON_00062240"/>
</dbReference>
<dbReference type="Proteomes" id="UP000025227">
    <property type="component" value="Unplaced"/>
</dbReference>
<dbReference type="Gene3D" id="3.40.50.150">
    <property type="entry name" value="Vaccinia Virus protein VP39"/>
    <property type="match status" value="1"/>
</dbReference>
<dbReference type="OrthoDB" id="2016285at2759"/>
<feature type="chain" id="PRO_5029623395" evidence="1">
    <location>
        <begin position="20"/>
        <end position="327"/>
    </location>
</feature>
<evidence type="ECO:0000313" key="2">
    <source>
        <dbReference type="Proteomes" id="UP000025227"/>
    </source>
</evidence>
<reference evidence="3" key="1">
    <citation type="submission" date="2020-12" db="UniProtKB">
        <authorList>
            <consortium name="WormBaseParasite"/>
        </authorList>
    </citation>
    <scope>IDENTIFICATION</scope>
    <source>
        <strain evidence="3">MHco3</strain>
    </source>
</reference>
<dbReference type="SUPFAM" id="SSF53335">
    <property type="entry name" value="S-adenosyl-L-methionine-dependent methyltransferases"/>
    <property type="match status" value="1"/>
</dbReference>
<sequence>MLNWLFIVISICLLLPTYCTDFYKHICSSVLHSSNYFEQTKYSKLVNQFIKTYGIERVLEESICLKDGNCVRLSDHIDDNDGFVRLLRNDVFVILAVHLTIPESELYYDTSRWKVDLSRLVSMSYTSSMIEEMFTSGAVEIKKDVEANVLVVGMGFINSYLHHNYPKMHITTVDHDPKMLEIARKWFALELDGRHTVITMDGIDFFKKAVLKGLHYNAIHIDACTLKDNVTTNCPVDVFYERGTLDLLSRLITSKGVVIVNVLNINGQPYRAAKKVKSAFETVFKQCTDHISEFSPLNTILTCSHFERPENLLRRYMKFANYTISLN</sequence>
<dbReference type="InterPro" id="IPR029063">
    <property type="entry name" value="SAM-dependent_MTases_sf"/>
</dbReference>
<dbReference type="OMA" id="CTDHISE"/>
<dbReference type="AlphaFoldDB" id="A0A7I5E861"/>